<dbReference type="Gene3D" id="1.20.120.450">
    <property type="entry name" value="dinb family like domain"/>
    <property type="match status" value="1"/>
</dbReference>
<reference evidence="4 5" key="1">
    <citation type="submission" date="2024-03" db="EMBL/GenBank/DDBJ databases">
        <title>Chitinophaga caseinilytica sp. nov., a casein hydrolysing bacterium isolated from forest soil.</title>
        <authorList>
            <person name="Lee D.S."/>
            <person name="Han D.M."/>
            <person name="Baek J.H."/>
            <person name="Choi D.G."/>
            <person name="Jeon J.H."/>
            <person name="Jeon C.O."/>
        </authorList>
    </citation>
    <scope>NUCLEOTIDE SEQUENCE [LARGE SCALE GENOMIC DNA]</scope>
    <source>
        <strain evidence="4 5">KACC 19118</strain>
    </source>
</reference>
<dbReference type="InterPro" id="IPR024775">
    <property type="entry name" value="DinB-like"/>
</dbReference>
<dbReference type="EMBL" id="CP150096">
    <property type="protein sequence ID" value="WZN49021.1"/>
    <property type="molecule type" value="Genomic_DNA"/>
</dbReference>
<feature type="domain" description="DinB-like" evidence="3">
    <location>
        <begin position="9"/>
        <end position="104"/>
    </location>
</feature>
<evidence type="ECO:0000259" key="3">
    <source>
        <dbReference type="Pfam" id="PF12867"/>
    </source>
</evidence>
<organism evidence="4 5">
    <name type="scientific">Chitinophaga caseinilytica</name>
    <dbReference type="NCBI Taxonomy" id="2267521"/>
    <lineage>
        <taxon>Bacteria</taxon>
        <taxon>Pseudomonadati</taxon>
        <taxon>Bacteroidota</taxon>
        <taxon>Chitinophagia</taxon>
        <taxon>Chitinophagales</taxon>
        <taxon>Chitinophagaceae</taxon>
        <taxon>Chitinophaga</taxon>
    </lineage>
</organism>
<evidence type="ECO:0000313" key="4">
    <source>
        <dbReference type="EMBL" id="WZN49021.1"/>
    </source>
</evidence>
<evidence type="ECO:0000256" key="1">
    <source>
        <dbReference type="ARBA" id="ARBA00008635"/>
    </source>
</evidence>
<name>A0ABZ2Z9T7_9BACT</name>
<dbReference type="Pfam" id="PF12867">
    <property type="entry name" value="DinB_2"/>
    <property type="match status" value="1"/>
</dbReference>
<gene>
    <name evidence="4" type="ORF">WJU22_12660</name>
</gene>
<proteinExistence type="inferred from homology"/>
<dbReference type="InterPro" id="IPR007837">
    <property type="entry name" value="DinB"/>
</dbReference>
<evidence type="ECO:0000256" key="2">
    <source>
        <dbReference type="ARBA" id="ARBA00022723"/>
    </source>
</evidence>
<keyword evidence="2" id="KW-0479">Metal-binding</keyword>
<comment type="similarity">
    <text evidence="1">Belongs to the DinB family.</text>
</comment>
<protein>
    <submittedName>
        <fullName evidence="4">DinB family protein</fullName>
    </submittedName>
</protein>
<dbReference type="InterPro" id="IPR034660">
    <property type="entry name" value="DinB/YfiT-like"/>
</dbReference>
<keyword evidence="5" id="KW-1185">Reference proteome</keyword>
<accession>A0ABZ2Z9T7</accession>
<sequence>MKANLKKTLENARTYTLAVAEAMPEEGFGFKPADGVWTFNELLHHIGYGMYWWEENYIRGQAADWAPTPVTYGKQAVTKYLEQAFAHLDKSVAAAKEKELPLEGFFATIDHITHHRGQATVYLRCKGITPPEYMY</sequence>
<dbReference type="Proteomes" id="UP001449657">
    <property type="component" value="Chromosome"/>
</dbReference>
<dbReference type="RefSeq" id="WP_341843596.1">
    <property type="nucleotide sequence ID" value="NZ_CP149792.1"/>
</dbReference>
<dbReference type="SUPFAM" id="SSF109854">
    <property type="entry name" value="DinB/YfiT-like putative metalloenzymes"/>
    <property type="match status" value="1"/>
</dbReference>
<dbReference type="Pfam" id="PF05163">
    <property type="entry name" value="DinB"/>
    <property type="match status" value="1"/>
</dbReference>
<evidence type="ECO:0000313" key="5">
    <source>
        <dbReference type="Proteomes" id="UP001449657"/>
    </source>
</evidence>